<comment type="caution">
    <text evidence="9">The sequence shown here is derived from an EMBL/GenBank/DDBJ whole genome shotgun (WGS) entry which is preliminary data.</text>
</comment>
<keyword evidence="10" id="KW-1185">Reference proteome</keyword>
<dbReference type="Pfam" id="PF13720">
    <property type="entry name" value="Acetyltransf_11"/>
    <property type="match status" value="1"/>
</dbReference>
<dbReference type="PROSITE" id="PS00101">
    <property type="entry name" value="HEXAPEP_TRANSFERASES"/>
    <property type="match status" value="2"/>
</dbReference>
<dbReference type="PIRSF" id="PIRSF000456">
    <property type="entry name" value="UDP-GlcNAc_acltr"/>
    <property type="match status" value="1"/>
</dbReference>
<dbReference type="Gene3D" id="2.160.10.10">
    <property type="entry name" value="Hexapeptide repeat proteins"/>
    <property type="match status" value="1"/>
</dbReference>
<keyword evidence="2" id="KW-0444">Lipid biosynthesis</keyword>
<evidence type="ECO:0000259" key="8">
    <source>
        <dbReference type="Pfam" id="PF13720"/>
    </source>
</evidence>
<keyword evidence="5" id="KW-0677">Repeat</keyword>
<evidence type="ECO:0000256" key="7">
    <source>
        <dbReference type="ARBA" id="ARBA00023315"/>
    </source>
</evidence>
<dbReference type="NCBIfam" id="TIGR01852">
    <property type="entry name" value="lipid_A_lpxA"/>
    <property type="match status" value="1"/>
</dbReference>
<dbReference type="InterPro" id="IPR001451">
    <property type="entry name" value="Hexapep"/>
</dbReference>
<dbReference type="RefSeq" id="WP_188256909.1">
    <property type="nucleotide sequence ID" value="NZ_JABVCF010000013.1"/>
</dbReference>
<dbReference type="Pfam" id="PF00132">
    <property type="entry name" value="Hexapep"/>
    <property type="match status" value="2"/>
</dbReference>
<name>A0A942I3I6_9HYPH</name>
<dbReference type="NCBIfam" id="NF003657">
    <property type="entry name" value="PRK05289.1"/>
    <property type="match status" value="1"/>
</dbReference>
<reference evidence="9" key="1">
    <citation type="submission" date="2021-04" db="EMBL/GenBank/DDBJ databases">
        <title>Pseudaminobacter soli sp. nov., isolated from paddy soil contaminated by heavy metals.</title>
        <authorList>
            <person name="Zhang K."/>
        </authorList>
    </citation>
    <scope>NUCLEOTIDE SEQUENCE</scope>
    <source>
        <strain evidence="9">19-2017</strain>
    </source>
</reference>
<evidence type="ECO:0000256" key="2">
    <source>
        <dbReference type="ARBA" id="ARBA00022516"/>
    </source>
</evidence>
<dbReference type="InterPro" id="IPR010137">
    <property type="entry name" value="Lipid_A_LpxA"/>
</dbReference>
<dbReference type="Proteomes" id="UP000680348">
    <property type="component" value="Unassembled WGS sequence"/>
</dbReference>
<dbReference type="EMBL" id="JAGWCR010000013">
    <property type="protein sequence ID" value="MBS3651347.1"/>
    <property type="molecule type" value="Genomic_DNA"/>
</dbReference>
<evidence type="ECO:0000313" key="10">
    <source>
        <dbReference type="Proteomes" id="UP000680348"/>
    </source>
</evidence>
<dbReference type="Gene3D" id="1.20.1180.10">
    <property type="entry name" value="Udp N-acetylglucosamine O-acyltransferase, C-terminal domain"/>
    <property type="match status" value="1"/>
</dbReference>
<organism evidence="9 10">
    <name type="scientific">Pseudaminobacter soli</name>
    <name type="common">ex Zhang et al. 2022</name>
    <dbReference type="NCBI Taxonomy" id="2831468"/>
    <lineage>
        <taxon>Bacteria</taxon>
        <taxon>Pseudomonadati</taxon>
        <taxon>Pseudomonadota</taxon>
        <taxon>Alphaproteobacteria</taxon>
        <taxon>Hyphomicrobiales</taxon>
        <taxon>Phyllobacteriaceae</taxon>
        <taxon>Pseudaminobacter</taxon>
    </lineage>
</organism>
<protein>
    <submittedName>
        <fullName evidence="9">Acyl-ACP--UDP-N-acetylglucosamine O-acyltransferase</fullName>
        <ecNumber evidence="9">2.3.1.129</ecNumber>
    </submittedName>
</protein>
<keyword evidence="7 9" id="KW-0012">Acyltransferase</keyword>
<dbReference type="PANTHER" id="PTHR43480">
    <property type="entry name" value="ACYL-[ACYL-CARRIER-PROTEIN]--UDP-N-ACETYLGLUCOSAMINE O-ACYLTRANSFERASE"/>
    <property type="match status" value="1"/>
</dbReference>
<dbReference type="PANTHER" id="PTHR43480:SF1">
    <property type="entry name" value="ACYL-[ACYL-CARRIER-PROTEIN]--UDP-N-ACETYLGLUCOSAMINE O-ACYLTRANSFERASE, MITOCHONDRIAL-RELATED"/>
    <property type="match status" value="1"/>
</dbReference>
<dbReference type="InterPro" id="IPR029098">
    <property type="entry name" value="Acetyltransf_C"/>
</dbReference>
<dbReference type="EC" id="2.3.1.129" evidence="9"/>
<proteinExistence type="predicted"/>
<dbReference type="SUPFAM" id="SSF51161">
    <property type="entry name" value="Trimeric LpxA-like enzymes"/>
    <property type="match status" value="1"/>
</dbReference>
<evidence type="ECO:0000256" key="4">
    <source>
        <dbReference type="ARBA" id="ARBA00022679"/>
    </source>
</evidence>
<dbReference type="AlphaFoldDB" id="A0A942I3I6"/>
<dbReference type="GO" id="GO:0009245">
    <property type="term" value="P:lipid A biosynthetic process"/>
    <property type="evidence" value="ECO:0007669"/>
    <property type="project" value="UniProtKB-KW"/>
</dbReference>
<evidence type="ECO:0000313" key="9">
    <source>
        <dbReference type="EMBL" id="MBS3651347.1"/>
    </source>
</evidence>
<evidence type="ECO:0000256" key="3">
    <source>
        <dbReference type="ARBA" id="ARBA00022556"/>
    </source>
</evidence>
<keyword evidence="6" id="KW-0443">Lipid metabolism</keyword>
<dbReference type="GO" id="GO:0008780">
    <property type="term" value="F:acyl-[acyl-carrier-protein]-UDP-N-acetylglucosamine O-acyltransferase activity"/>
    <property type="evidence" value="ECO:0007669"/>
    <property type="project" value="UniProtKB-EC"/>
</dbReference>
<keyword evidence="1" id="KW-0963">Cytoplasm</keyword>
<dbReference type="CDD" id="cd03351">
    <property type="entry name" value="LbH_UDP-GlcNAc_AT"/>
    <property type="match status" value="1"/>
</dbReference>
<keyword evidence="4 9" id="KW-0808">Transferase</keyword>
<evidence type="ECO:0000256" key="5">
    <source>
        <dbReference type="ARBA" id="ARBA00022737"/>
    </source>
</evidence>
<sequence length="277" mass="29075">MTADTLIHPLAVVEPGASIGAGARIGPFCHVGADAVVGDRTTLMSHVVVSGATTIGSDCTVHPQAVLGGAPQSTSHKGGRTTLTIGDRCVIREFVTMNRGTDNSRGATTVGNDGLFMAYVHIAHDCSIGDNATFANGVTLGGHCDIGNSVGIGGLTALHQFVRVGDKAFVAGGSMVLGDVVPYGLASGDRAELRGMNVVGMRRAGVPRSDRLRLRMAYKTLFDRSRTMAENIELVRAEFADSPYAMQVIDFMVARGRRSFTLPPLKGGIDDSDDDQE</sequence>
<dbReference type="InterPro" id="IPR018357">
    <property type="entry name" value="Hexapep_transf_CS"/>
</dbReference>
<dbReference type="InterPro" id="IPR037157">
    <property type="entry name" value="Acetyltransf_C_sf"/>
</dbReference>
<keyword evidence="3" id="KW-0441">Lipid A biosynthesis</keyword>
<dbReference type="InterPro" id="IPR011004">
    <property type="entry name" value="Trimer_LpxA-like_sf"/>
</dbReference>
<gene>
    <name evidence="9" type="primary">lpxA</name>
    <name evidence="9" type="ORF">KEU06_22285</name>
</gene>
<accession>A0A942I3I6</accession>
<evidence type="ECO:0000256" key="1">
    <source>
        <dbReference type="ARBA" id="ARBA00022490"/>
    </source>
</evidence>
<dbReference type="GO" id="GO:0016020">
    <property type="term" value="C:membrane"/>
    <property type="evidence" value="ECO:0007669"/>
    <property type="project" value="GOC"/>
</dbReference>
<evidence type="ECO:0000256" key="6">
    <source>
        <dbReference type="ARBA" id="ARBA00023098"/>
    </source>
</evidence>
<feature type="domain" description="UDP N-acetylglucosamine O-acyltransferase C-terminal" evidence="8">
    <location>
        <begin position="179"/>
        <end position="256"/>
    </location>
</feature>